<dbReference type="EMBL" id="DF967978">
    <property type="protein sequence ID" value="GAO99099.1"/>
    <property type="molecule type" value="Genomic_DNA"/>
</dbReference>
<evidence type="ECO:0000313" key="3">
    <source>
        <dbReference type="Proteomes" id="UP000253891"/>
    </source>
</evidence>
<dbReference type="AlphaFoldDB" id="A0A0K8MGU8"/>
<proteinExistence type="predicted"/>
<dbReference type="OrthoDB" id="2144192at2"/>
<feature type="compositionally biased region" description="Low complexity" evidence="1">
    <location>
        <begin position="33"/>
        <end position="54"/>
    </location>
</feature>
<keyword evidence="3" id="KW-1185">Reference proteome</keyword>
<dbReference type="Proteomes" id="UP000253891">
    <property type="component" value="Unassembled WGS sequence"/>
</dbReference>
<gene>
    <name evidence="2" type="ORF">FFIC_010040</name>
</gene>
<feature type="region of interest" description="Disordered" evidence="1">
    <location>
        <begin position="68"/>
        <end position="88"/>
    </location>
</feature>
<evidence type="ECO:0000256" key="1">
    <source>
        <dbReference type="SAM" id="MobiDB-lite"/>
    </source>
</evidence>
<protein>
    <submittedName>
        <fullName evidence="2">Uncharacterized protein</fullName>
    </submittedName>
</protein>
<feature type="region of interest" description="Disordered" evidence="1">
    <location>
        <begin position="27"/>
        <end position="54"/>
    </location>
</feature>
<reference evidence="2 3" key="1">
    <citation type="journal article" date="2015" name="BMC Genomics">
        <title>Comparative genomics of Fructobacillus spp. and Leuconostoc spp. reveals niche-specific evolution of Fructobacillus spp.</title>
        <authorList>
            <person name="Endo A."/>
            <person name="Tanizawa Y."/>
            <person name="Tanaka N."/>
            <person name="Maeno S."/>
            <person name="Kumar H."/>
            <person name="Shiwa Y."/>
            <person name="Okada S."/>
            <person name="Yoshikawa H."/>
            <person name="Dicks L."/>
            <person name="Nakagawa J."/>
            <person name="Arita M."/>
        </authorList>
    </citation>
    <scope>NUCLEOTIDE SEQUENCE [LARGE SCALE GENOMIC DNA]</scope>
    <source>
        <strain evidence="2 3">JCM 12225</strain>
    </source>
</reference>
<accession>A0A0K8MGU8</accession>
<evidence type="ECO:0000313" key="2">
    <source>
        <dbReference type="EMBL" id="GAO99099.1"/>
    </source>
</evidence>
<name>A0A0K8MGU8_9LACO</name>
<organism evidence="2 3">
    <name type="scientific">Fructobacillus ficulneus</name>
    <dbReference type="NCBI Taxonomy" id="157463"/>
    <lineage>
        <taxon>Bacteria</taxon>
        <taxon>Bacillati</taxon>
        <taxon>Bacillota</taxon>
        <taxon>Bacilli</taxon>
        <taxon>Lactobacillales</taxon>
        <taxon>Lactobacillaceae</taxon>
        <taxon>Fructobacillus</taxon>
    </lineage>
</organism>
<dbReference type="RefSeq" id="WP_061992534.1">
    <property type="nucleotide sequence ID" value="NZ_DF967978.1"/>
</dbReference>
<sequence length="137" mass="14043">MKKIFTGIVVVVAAIVVAVGSYALGSNHHSTSNKESGSSKVMSSSEIQSSSSSVVSSSQVTSNSAMSSSISSQSSAFDPTKQDAATSSQSIASVTAELVNAGLPANTWAPSDIQTIISQANQQGISPVDYAKQNYHK</sequence>